<dbReference type="Gene3D" id="1.20.5.100">
    <property type="entry name" value="Cytochrome c1, transmembrane anchor, C-terminal"/>
    <property type="match status" value="1"/>
</dbReference>
<feature type="binding site" description="covalent" evidence="9">
    <location>
        <position position="65"/>
    </location>
    <ligand>
        <name>heme c</name>
        <dbReference type="ChEBI" id="CHEBI:61717"/>
    </ligand>
</feature>
<dbReference type="GO" id="GO:0009055">
    <property type="term" value="F:electron transfer activity"/>
    <property type="evidence" value="ECO:0007669"/>
    <property type="project" value="InterPro"/>
</dbReference>
<evidence type="ECO:0000256" key="5">
    <source>
        <dbReference type="ARBA" id="ARBA00022723"/>
    </source>
</evidence>
<evidence type="ECO:0000256" key="7">
    <source>
        <dbReference type="ARBA" id="ARBA00023004"/>
    </source>
</evidence>
<evidence type="ECO:0000256" key="11">
    <source>
        <dbReference type="SAM" id="SignalP"/>
    </source>
</evidence>
<reference evidence="13" key="1">
    <citation type="journal article" date="2014" name="Int. J. Syst. Evol. Microbiol.">
        <title>Complete genome sequence of Corynebacterium casei LMG S-19264T (=DSM 44701T), isolated from a smear-ripened cheese.</title>
        <authorList>
            <consortium name="US DOE Joint Genome Institute (JGI-PGF)"/>
            <person name="Walter F."/>
            <person name="Albersmeier A."/>
            <person name="Kalinowski J."/>
            <person name="Ruckert C."/>
        </authorList>
    </citation>
    <scope>NUCLEOTIDE SEQUENCE</scope>
    <source>
        <strain evidence="13">KCTC 42651</strain>
    </source>
</reference>
<dbReference type="FunFam" id="1.10.760.10:FF:000011">
    <property type="entry name" value="Cytochrome c1, putative"/>
    <property type="match status" value="1"/>
</dbReference>
<comment type="subcellular location">
    <subcellularLocation>
        <location evidence="1">Membrane</location>
    </subcellularLocation>
</comment>
<dbReference type="PANTHER" id="PTHR10266:SF3">
    <property type="entry name" value="CYTOCHROME C1, HEME PROTEIN, MITOCHONDRIAL"/>
    <property type="match status" value="1"/>
</dbReference>
<proteinExistence type="predicted"/>
<dbReference type="SUPFAM" id="SSF46626">
    <property type="entry name" value="Cytochrome c"/>
    <property type="match status" value="1"/>
</dbReference>
<feature type="signal peptide" evidence="11">
    <location>
        <begin position="1"/>
        <end position="25"/>
    </location>
</feature>
<comment type="cofactor">
    <cofactor evidence="9">
        <name>heme c</name>
        <dbReference type="ChEBI" id="CHEBI:61717"/>
    </cofactor>
    <text evidence="9">Binds 1 heme c group covalently per subunit.</text>
</comment>
<evidence type="ECO:0000256" key="2">
    <source>
        <dbReference type="ARBA" id="ARBA00016165"/>
    </source>
</evidence>
<gene>
    <name evidence="13" type="ORF">GCM10017083_29580</name>
</gene>
<evidence type="ECO:0000256" key="1">
    <source>
        <dbReference type="ARBA" id="ARBA00004370"/>
    </source>
</evidence>
<evidence type="ECO:0000259" key="12">
    <source>
        <dbReference type="PROSITE" id="PS51007"/>
    </source>
</evidence>
<dbReference type="EMBL" id="BMZS01000006">
    <property type="protein sequence ID" value="GHD53183.1"/>
    <property type="molecule type" value="Genomic_DNA"/>
</dbReference>
<evidence type="ECO:0000313" key="13">
    <source>
        <dbReference type="EMBL" id="GHD53183.1"/>
    </source>
</evidence>
<evidence type="ECO:0000256" key="3">
    <source>
        <dbReference type="ARBA" id="ARBA00022617"/>
    </source>
</evidence>
<dbReference type="PROSITE" id="PS51007">
    <property type="entry name" value="CYTC"/>
    <property type="match status" value="1"/>
</dbReference>
<protein>
    <recommendedName>
        <fullName evidence="2">Cytochrome c1</fullName>
    </recommendedName>
</protein>
<dbReference type="Gene3D" id="1.10.760.10">
    <property type="entry name" value="Cytochrome c-like domain"/>
    <property type="match status" value="1"/>
</dbReference>
<dbReference type="InterPro" id="IPR002326">
    <property type="entry name" value="Cyt_c1"/>
</dbReference>
<comment type="caution">
    <text evidence="13">The sequence shown here is derived from an EMBL/GenBank/DDBJ whole genome shotgun (WGS) entry which is preliminary data.</text>
</comment>
<dbReference type="GO" id="GO:0020037">
    <property type="term" value="F:heme binding"/>
    <property type="evidence" value="ECO:0007669"/>
    <property type="project" value="InterPro"/>
</dbReference>
<evidence type="ECO:0000256" key="10">
    <source>
        <dbReference type="SAM" id="Phobius"/>
    </source>
</evidence>
<feature type="transmembrane region" description="Helical" evidence="10">
    <location>
        <begin position="228"/>
        <end position="246"/>
    </location>
</feature>
<dbReference type="PRINTS" id="PR00603">
    <property type="entry name" value="CYTOCHROMEC1"/>
</dbReference>
<dbReference type="PANTHER" id="PTHR10266">
    <property type="entry name" value="CYTOCHROME C1"/>
    <property type="match status" value="1"/>
</dbReference>
<evidence type="ECO:0000256" key="4">
    <source>
        <dbReference type="ARBA" id="ARBA00022692"/>
    </source>
</evidence>
<name>A0A919CRE8_9PROT</name>
<feature type="binding site" description="covalent" evidence="9">
    <location>
        <position position="64"/>
    </location>
    <ligand>
        <name>heme c</name>
        <dbReference type="ChEBI" id="CHEBI:61717"/>
    </ligand>
</feature>
<keyword evidence="3 9" id="KW-0349">Heme</keyword>
<dbReference type="AlphaFoldDB" id="A0A919CRE8"/>
<keyword evidence="14" id="KW-1185">Reference proteome</keyword>
<feature type="chain" id="PRO_5036896102" description="Cytochrome c1" evidence="11">
    <location>
        <begin position="26"/>
        <end position="255"/>
    </location>
</feature>
<sequence length="255" mass="27274">MIARIKTLAAAGLVAASLAAPAAMAAEGVAIPSQEWSFGGIFGTFDRAALQRGFQVYQNVCASCHGLDYVAYRNLEQLGYNEDEIKAIAAEKQVTDGPNDEGEMFERPAKPSDRFVSPFPNDAAARAANGGALPPELSLIVDARAGGADYIYAVLTGYQDAPSGVTVPDGMYYNAYFPGHQIAMPPPLFPDGVTYGDGTAATIAQQAKDVTTFLAWASEPNLEERKRAGLMTILFLLVFTGLLYATKRKIWADVH</sequence>
<dbReference type="InterPro" id="IPR009056">
    <property type="entry name" value="Cyt_c-like_dom"/>
</dbReference>
<keyword evidence="7 9" id="KW-0408">Iron</keyword>
<reference evidence="13" key="2">
    <citation type="submission" date="2020-09" db="EMBL/GenBank/DDBJ databases">
        <authorList>
            <person name="Sun Q."/>
            <person name="Kim S."/>
        </authorList>
    </citation>
    <scope>NUCLEOTIDE SEQUENCE</scope>
    <source>
        <strain evidence="13">KCTC 42651</strain>
    </source>
</reference>
<dbReference type="InterPro" id="IPR036909">
    <property type="entry name" value="Cyt_c-like_dom_sf"/>
</dbReference>
<feature type="binding site" description="covalent" evidence="9">
    <location>
        <position position="184"/>
    </location>
    <ligand>
        <name>heme c</name>
        <dbReference type="ChEBI" id="CHEBI:61717"/>
    </ligand>
</feature>
<dbReference type="Proteomes" id="UP000630353">
    <property type="component" value="Unassembled WGS sequence"/>
</dbReference>
<organism evidence="13 14">
    <name type="scientific">Thalassobaculum fulvum</name>
    <dbReference type="NCBI Taxonomy" id="1633335"/>
    <lineage>
        <taxon>Bacteria</taxon>
        <taxon>Pseudomonadati</taxon>
        <taxon>Pseudomonadota</taxon>
        <taxon>Alphaproteobacteria</taxon>
        <taxon>Rhodospirillales</taxon>
        <taxon>Thalassobaculaceae</taxon>
        <taxon>Thalassobaculum</taxon>
    </lineage>
</organism>
<dbReference type="Pfam" id="PF02167">
    <property type="entry name" value="Cytochrom_C1"/>
    <property type="match status" value="1"/>
</dbReference>
<dbReference type="GO" id="GO:0046872">
    <property type="term" value="F:metal ion binding"/>
    <property type="evidence" value="ECO:0007669"/>
    <property type="project" value="UniProtKB-KW"/>
</dbReference>
<keyword evidence="8 10" id="KW-0472">Membrane</keyword>
<evidence type="ECO:0000256" key="9">
    <source>
        <dbReference type="PIRSR" id="PIRSR602326-1"/>
    </source>
</evidence>
<keyword evidence="6 10" id="KW-1133">Transmembrane helix</keyword>
<keyword evidence="4 10" id="KW-0812">Transmembrane</keyword>
<dbReference type="RefSeq" id="WP_189990900.1">
    <property type="nucleotide sequence ID" value="NZ_BMZS01000006.1"/>
</dbReference>
<keyword evidence="11" id="KW-0732">Signal</keyword>
<evidence type="ECO:0000313" key="14">
    <source>
        <dbReference type="Proteomes" id="UP000630353"/>
    </source>
</evidence>
<accession>A0A919CRE8</accession>
<keyword evidence="5 9" id="KW-0479">Metal-binding</keyword>
<evidence type="ECO:0000256" key="8">
    <source>
        <dbReference type="ARBA" id="ARBA00023136"/>
    </source>
</evidence>
<feature type="binding site" description="covalent" evidence="9">
    <location>
        <position position="61"/>
    </location>
    <ligand>
        <name>heme c</name>
        <dbReference type="ChEBI" id="CHEBI:61717"/>
    </ligand>
</feature>
<dbReference type="GO" id="GO:0016020">
    <property type="term" value="C:membrane"/>
    <property type="evidence" value="ECO:0007669"/>
    <property type="project" value="UniProtKB-SubCell"/>
</dbReference>
<evidence type="ECO:0000256" key="6">
    <source>
        <dbReference type="ARBA" id="ARBA00022989"/>
    </source>
</evidence>
<feature type="domain" description="Cytochrome c" evidence="12">
    <location>
        <begin position="48"/>
        <end position="218"/>
    </location>
</feature>